<evidence type="ECO:0000256" key="1">
    <source>
        <dbReference type="SAM" id="Coils"/>
    </source>
</evidence>
<proteinExistence type="predicted"/>
<evidence type="ECO:0000313" key="3">
    <source>
        <dbReference type="Proteomes" id="UP000295710"/>
    </source>
</evidence>
<gene>
    <name evidence="2" type="ORF">E1963_15500</name>
</gene>
<dbReference type="Pfam" id="PF18960">
    <property type="entry name" value="DUF5702"/>
    <property type="match status" value="1"/>
</dbReference>
<reference evidence="2 3" key="1">
    <citation type="journal article" date="2016" name="Nat. Microbiol.">
        <title>The Mouse Intestinal Bacterial Collection (miBC) provides host-specific insight into cultured diversity and functional potential of the gut microbiota.</title>
        <authorList>
            <person name="Lagkouvardos I."/>
            <person name="Pukall R."/>
            <person name="Abt B."/>
            <person name="Foesel B.U."/>
            <person name="Meier-Kolthoff J.P."/>
            <person name="Kumar N."/>
            <person name="Bresciani A."/>
            <person name="Martinez I."/>
            <person name="Just S."/>
            <person name="Ziegler C."/>
            <person name="Brugiroux S."/>
            <person name="Garzetti D."/>
            <person name="Wenning M."/>
            <person name="Bui T.P."/>
            <person name="Wang J."/>
            <person name="Hugenholtz F."/>
            <person name="Plugge C.M."/>
            <person name="Peterson D.A."/>
            <person name="Hornef M.W."/>
            <person name="Baines J.F."/>
            <person name="Smidt H."/>
            <person name="Walter J."/>
            <person name="Kristiansen K."/>
            <person name="Nielsen H.B."/>
            <person name="Haller D."/>
            <person name="Overmann J."/>
            <person name="Stecher B."/>
            <person name="Clavel T."/>
        </authorList>
    </citation>
    <scope>NUCLEOTIDE SEQUENCE [LARGE SCALE GENOMIC DNA]</scope>
    <source>
        <strain evidence="2 3">DSM 28560</strain>
    </source>
</reference>
<comment type="caution">
    <text evidence="2">The sequence shown here is derived from an EMBL/GenBank/DDBJ whole genome shotgun (WGS) entry which is preliminary data.</text>
</comment>
<keyword evidence="3" id="KW-1185">Reference proteome</keyword>
<protein>
    <submittedName>
        <fullName evidence="2">Uncharacterized protein</fullName>
    </submittedName>
</protein>
<dbReference type="Proteomes" id="UP000295710">
    <property type="component" value="Unassembled WGS sequence"/>
</dbReference>
<dbReference type="AlphaFoldDB" id="A0A4R4FB68"/>
<dbReference type="EMBL" id="SMMX01000016">
    <property type="protein sequence ID" value="TDA20715.1"/>
    <property type="molecule type" value="Genomic_DNA"/>
</dbReference>
<dbReference type="InterPro" id="IPR043756">
    <property type="entry name" value="DUF5702"/>
</dbReference>
<evidence type="ECO:0000313" key="2">
    <source>
        <dbReference type="EMBL" id="TDA20715.1"/>
    </source>
</evidence>
<name>A0A4R4FB68_9FIRM</name>
<sequence>MKKGEVTVYLSLVFILLVSFSGALLESASIQNGKNYRRADMNRAVECLFAEYQKELLEEYDIFALEGSYETGTYSEQNIKERLAYYGAGQMDHAIKRIQFLTDNGCQAFYGQMAAYMRHRYGLAAMEDKTGMAAVWRQQEEKAREYEQEDEEAQDTLDGLLAENETELPREDNPLEHTRQLKQTPLLDLVCPKDMQVSEKAVPKDDLLSNRTRNKGFGDFSDTEQKDGALSKLLVGEYMLEHFDCASDKDEKTGPLDYELEYILNGQPGDRENLEMTARKLLLLRFVPNYTYIQTDSQKKAEAEAAALALCTLIALPAVTEAAAQGILLAWAFGETLVDIRALLKGSKVPIVKSKESWQLQLSALLTLGTDTDYTEGQDAEDGLDYREYIRMLLFLGDRERMGMRALDMMEQSLRQEKGLTFFRADQCISKVEIETECPLRRGITYQFSTYYCYR</sequence>
<feature type="coiled-coil region" evidence="1">
    <location>
        <begin position="136"/>
        <end position="163"/>
    </location>
</feature>
<keyword evidence="1" id="KW-0175">Coiled coil</keyword>
<accession>A0A4R4FB68</accession>
<organism evidence="2 3">
    <name type="scientific">Extibacter muris</name>
    <dbReference type="NCBI Taxonomy" id="1796622"/>
    <lineage>
        <taxon>Bacteria</taxon>
        <taxon>Bacillati</taxon>
        <taxon>Bacillota</taxon>
        <taxon>Clostridia</taxon>
        <taxon>Lachnospirales</taxon>
        <taxon>Lachnospiraceae</taxon>
        <taxon>Extibacter</taxon>
    </lineage>
</organism>